<keyword evidence="3" id="KW-1185">Reference proteome</keyword>
<dbReference type="KEGG" id="pmet:G4Y79_11340"/>
<dbReference type="InterPro" id="IPR047741">
    <property type="entry name" value="DIP1984-like"/>
</dbReference>
<dbReference type="AlphaFoldDB" id="A0A7S8IFP1"/>
<evidence type="ECO:0000313" key="2">
    <source>
        <dbReference type="EMBL" id="QPC84930.1"/>
    </source>
</evidence>
<gene>
    <name evidence="2" type="ORF">G4Y79_11340</name>
</gene>
<dbReference type="NCBIfam" id="NF038048">
    <property type="entry name" value="DIP1984_fam"/>
    <property type="match status" value="1"/>
</dbReference>
<dbReference type="Pfam" id="PF20935">
    <property type="entry name" value="DUF6847"/>
    <property type="match status" value="1"/>
</dbReference>
<dbReference type="EMBL" id="CP062983">
    <property type="protein sequence ID" value="QPC84930.1"/>
    <property type="molecule type" value="Genomic_DNA"/>
</dbReference>
<reference evidence="2 3" key="1">
    <citation type="submission" date="2020-02" db="EMBL/GenBank/DDBJ databases">
        <authorList>
            <person name="Zheng R.K."/>
            <person name="Sun C.M."/>
        </authorList>
    </citation>
    <scope>NUCLEOTIDE SEQUENCE [LARGE SCALE GENOMIC DNA]</scope>
    <source>
        <strain evidence="3">rifampicinis</strain>
    </source>
</reference>
<organism evidence="2 3">
    <name type="scientific">Phototrophicus methaneseepsis</name>
    <dbReference type="NCBI Taxonomy" id="2710758"/>
    <lineage>
        <taxon>Bacteria</taxon>
        <taxon>Bacillati</taxon>
        <taxon>Chloroflexota</taxon>
        <taxon>Candidatus Thermofontia</taxon>
        <taxon>Phototrophicales</taxon>
        <taxon>Phototrophicaceae</taxon>
        <taxon>Phototrophicus</taxon>
    </lineage>
</organism>
<protein>
    <submittedName>
        <fullName evidence="2">DIP1984 family protein</fullName>
    </submittedName>
</protein>
<feature type="coiled-coil region" evidence="1">
    <location>
        <begin position="3"/>
        <end position="64"/>
    </location>
</feature>
<dbReference type="CDD" id="cd12208">
    <property type="entry name" value="DIP1984-like"/>
    <property type="match status" value="1"/>
</dbReference>
<evidence type="ECO:0000256" key="1">
    <source>
        <dbReference type="SAM" id="Coils"/>
    </source>
</evidence>
<dbReference type="Proteomes" id="UP000594468">
    <property type="component" value="Chromosome"/>
</dbReference>
<accession>A0A7S8IFP1</accession>
<keyword evidence="1" id="KW-0175">Coiled coil</keyword>
<evidence type="ECO:0000313" key="3">
    <source>
        <dbReference type="Proteomes" id="UP000594468"/>
    </source>
</evidence>
<dbReference type="RefSeq" id="WP_195172993.1">
    <property type="nucleotide sequence ID" value="NZ_CP062983.1"/>
</dbReference>
<sequence>MKLAEALINRADAQKRVQQLRERLNRSVLVQEGEQPPEDPQELLAEMERVISELTHLIKRINRTNASTPFDAARTLTDALADRDAIMLERSLIESAVQSATEQNNMRYSRSEIKQVMTIDVRALQVRIDALSRDYRQLDSAIQQMNWQVDLLGA</sequence>
<dbReference type="Gene3D" id="6.10.320.10">
    <property type="match status" value="1"/>
</dbReference>
<feature type="coiled-coil region" evidence="1">
    <location>
        <begin position="121"/>
        <end position="148"/>
    </location>
</feature>
<name>A0A7S8IFP1_9CHLR</name>
<proteinExistence type="predicted"/>